<keyword evidence="4" id="KW-1185">Reference proteome</keyword>
<evidence type="ECO:0000313" key="4">
    <source>
        <dbReference type="Proteomes" id="UP000252558"/>
    </source>
</evidence>
<gene>
    <name evidence="3" type="ORF">DU002_16305</name>
</gene>
<evidence type="ECO:0000256" key="1">
    <source>
        <dbReference type="SAM" id="Phobius"/>
    </source>
</evidence>
<evidence type="ECO:0008006" key="5">
    <source>
        <dbReference type="Google" id="ProtNLM"/>
    </source>
</evidence>
<accession>A0A368N4Z0</accession>
<evidence type="ECO:0000313" key="3">
    <source>
        <dbReference type="EMBL" id="RCU45276.1"/>
    </source>
</evidence>
<keyword evidence="1" id="KW-0812">Transmembrane</keyword>
<feature type="signal peptide" evidence="2">
    <location>
        <begin position="1"/>
        <end position="26"/>
    </location>
</feature>
<dbReference type="Pfam" id="PF04955">
    <property type="entry name" value="HupE_UreJ"/>
    <property type="match status" value="1"/>
</dbReference>
<dbReference type="InterPro" id="IPR007038">
    <property type="entry name" value="HupE_UreJ"/>
</dbReference>
<dbReference type="AlphaFoldDB" id="A0A368N4Z0"/>
<feature type="transmembrane region" description="Helical" evidence="1">
    <location>
        <begin position="76"/>
        <end position="97"/>
    </location>
</feature>
<organism evidence="3 4">
    <name type="scientific">Corallincola holothuriorum</name>
    <dbReference type="NCBI Taxonomy" id="2282215"/>
    <lineage>
        <taxon>Bacteria</taxon>
        <taxon>Pseudomonadati</taxon>
        <taxon>Pseudomonadota</taxon>
        <taxon>Gammaproteobacteria</taxon>
        <taxon>Alteromonadales</taxon>
        <taxon>Psychromonadaceae</taxon>
        <taxon>Corallincola</taxon>
    </lineage>
</organism>
<reference evidence="3 4" key="1">
    <citation type="submission" date="2018-07" db="EMBL/GenBank/DDBJ databases">
        <title>Corallincola holothuriorum sp. nov., a new facultative anaerobe isolated from sea cucumber Apostichopus japonicus.</title>
        <authorList>
            <person name="Xia H."/>
        </authorList>
    </citation>
    <scope>NUCLEOTIDE SEQUENCE [LARGE SCALE GENOMIC DNA]</scope>
    <source>
        <strain evidence="3 4">C4</strain>
    </source>
</reference>
<comment type="caution">
    <text evidence="3">The sequence shown here is derived from an EMBL/GenBank/DDBJ whole genome shotgun (WGS) entry which is preliminary data.</text>
</comment>
<feature type="transmembrane region" description="Helical" evidence="1">
    <location>
        <begin position="50"/>
        <end position="69"/>
    </location>
</feature>
<feature type="transmembrane region" description="Helical" evidence="1">
    <location>
        <begin position="158"/>
        <end position="182"/>
    </location>
</feature>
<feature type="chain" id="PRO_5016968749" description="Urease accessory protein UreJ" evidence="2">
    <location>
        <begin position="27"/>
        <end position="198"/>
    </location>
</feature>
<dbReference type="OrthoDB" id="9808192at2"/>
<dbReference type="Proteomes" id="UP000252558">
    <property type="component" value="Unassembled WGS sequence"/>
</dbReference>
<evidence type="ECO:0000256" key="2">
    <source>
        <dbReference type="SAM" id="SignalP"/>
    </source>
</evidence>
<keyword evidence="1" id="KW-0472">Membrane</keyword>
<name>A0A368N4Z0_9GAMM</name>
<protein>
    <recommendedName>
        <fullName evidence="5">Urease accessory protein UreJ</fullName>
    </recommendedName>
</protein>
<feature type="transmembrane region" description="Helical" evidence="1">
    <location>
        <begin position="128"/>
        <end position="146"/>
    </location>
</feature>
<dbReference type="EMBL" id="QPID01000011">
    <property type="protein sequence ID" value="RCU45276.1"/>
    <property type="molecule type" value="Genomic_DNA"/>
</dbReference>
<dbReference type="RefSeq" id="WP_114339499.1">
    <property type="nucleotide sequence ID" value="NZ_QPID01000011.1"/>
</dbReference>
<sequence length="198" mass="20498">MKSLITKYGASAAVLLSVFSSAQVFAHAGHEHVAHGAGAEFSAGLMHTITGWDHLIAMVGFGLLIATFVGSQRVGALVMSGVALLSGLVAGSLVSGMLASASLFEQLVLASVFALPVLALVSWRQAKFQLLVLSAIVLFSACHGVVQGIEAQMVSAGLMFNLGLLVSSMLLLSLSAWAAVVLRSLSNAEADEQKQFTN</sequence>
<feature type="transmembrane region" description="Helical" evidence="1">
    <location>
        <begin position="103"/>
        <end position="121"/>
    </location>
</feature>
<proteinExistence type="predicted"/>
<keyword evidence="1" id="KW-1133">Transmembrane helix</keyword>
<keyword evidence="2" id="KW-0732">Signal</keyword>